<dbReference type="GO" id="GO:0005576">
    <property type="term" value="C:extracellular region"/>
    <property type="evidence" value="ECO:0007669"/>
    <property type="project" value="InterPro"/>
</dbReference>
<feature type="compositionally biased region" description="Polar residues" evidence="2">
    <location>
        <begin position="366"/>
        <end position="399"/>
    </location>
</feature>
<feature type="compositionally biased region" description="Low complexity" evidence="2">
    <location>
        <begin position="476"/>
        <end position="487"/>
    </location>
</feature>
<protein>
    <submittedName>
        <fullName evidence="3">Uncharacterized protein</fullName>
    </submittedName>
</protein>
<feature type="region of interest" description="Disordered" evidence="2">
    <location>
        <begin position="1"/>
        <end position="20"/>
    </location>
</feature>
<dbReference type="InterPro" id="IPR008405">
    <property type="entry name" value="ApoL"/>
</dbReference>
<evidence type="ECO:0000256" key="2">
    <source>
        <dbReference type="SAM" id="MobiDB-lite"/>
    </source>
</evidence>
<feature type="compositionally biased region" description="Polar residues" evidence="2">
    <location>
        <begin position="221"/>
        <end position="230"/>
    </location>
</feature>
<name>A0AAW0P2Z4_9GOBI</name>
<comment type="similarity">
    <text evidence="1">Belongs to the apolipoprotein L family.</text>
</comment>
<evidence type="ECO:0000256" key="1">
    <source>
        <dbReference type="ARBA" id="ARBA00010090"/>
    </source>
</evidence>
<dbReference type="AlphaFoldDB" id="A0AAW0P2Z4"/>
<feature type="compositionally biased region" description="Polar residues" evidence="2">
    <location>
        <begin position="110"/>
        <end position="121"/>
    </location>
</feature>
<sequence>MENSEDNGGLKLSTPGERRPSVEALHKMLKRVSQSPFHNQNQSDLGTMDKHLSAASQVEEHVTCLLKIIIVFVNVQFSGLAFVPCHSPPPPPLLLLSSDDVSICFEKPESTNCPEENSSKPSADPVKPDAFFIPPPDYHSSAMDPSDSVNNPSSFHPQNDIFQNFSPKTAPPVLPRSKRSPDFHDVTLDTPDLFRTNHSSSLLNGNTPDRTEVTDSLFRNEPSTNPTNPFYSGSNYASSSKNSDKENQSPAFVQNNDIFNTNSNEKLDDFSAFSGSSSVDPFPTPLKRNIHFSSLEDPFADDPFADSPLKLSDPFQDASLDTSDVFSPVTPKTNEAQASEAHSSSPAPKTTSPTSDKPKEIVLTTPLGSQHSILQPTPLIQANSQSVSPSQSPKLQHVSTFRRPPKPLPRIRRSRTSVTSRQTPPEKPPKPERPSPPALPTLPTLEVSEPVEPDKSPAELASPKPPPKPPAPKLSPKPSIKPLLQKPVIRRKQKNAEQCVEDWPEDSPEVQPDFKPRGTLRLRRESLMSFQTKTDSETEDQEGPASSTKKKDKKSKMSSRRESKDQFSDEFTSRSRTNSSSRKSSKEYFTESPYSSQEIKKDDKDDPDQWVDYKKPHFKDKMNSLLRRSSAAAAFGEHKHMNGHDSKDREHKKGIKDPFRRHSEGTTLDGNSGESADDYELKKSRKLRRSKLLYNKGLAFNKDDPKGAHGYTHKGSKDEGLDEMKSQTLQSQNKAAYLNGEYSANGYDEDFDAEEQKPKSSKLKPLALPRKAKANHASPDHAGAHQEDFNQDEFEFEDIDELKGKLSAETYNHEEDELDISEPKKPFKLKNLKKKLKKKSTKEDLPGATSSDFTSEAAKAAFMAAEKDRHAMDDYEDEDEDGDTDSLMEWWNTVEQWDELPSDEEDNTVHEDESKSFSVLADKVHRGLRLFNKVFVERAEVLWQSVISLHALADDISTFHSKARIAGITGGTTTAVGSVAAIAGLALAPVTFGASLIVTAVGVGVATAGGITSASAAISDNVNNAQDRKKVETLLLENEVHLMELSKILHFSNTGLYKLRGHPFLRSGTQHYAQDWEVRRAVQMIGLVDTPVMKATDFIDSAVNSVQGLFKGMDKYFLKEGSRELKKGCKTQIVAEIKDVANILNDCIVELNGVREDLHDAIGDV</sequence>
<feature type="region of interest" description="Disordered" evidence="2">
    <location>
        <begin position="139"/>
        <end position="286"/>
    </location>
</feature>
<reference evidence="4" key="1">
    <citation type="submission" date="2024-04" db="EMBL/GenBank/DDBJ databases">
        <title>Salinicola lusitanus LLJ914,a marine bacterium isolated from the Okinawa Trough.</title>
        <authorList>
            <person name="Li J."/>
        </authorList>
    </citation>
    <scope>NUCLEOTIDE SEQUENCE [LARGE SCALE GENOMIC DNA]</scope>
</reference>
<feature type="compositionally biased region" description="Basic residues" evidence="2">
    <location>
        <begin position="831"/>
        <end position="840"/>
    </location>
</feature>
<dbReference type="EMBL" id="JBBPFD010000010">
    <property type="protein sequence ID" value="KAK7910375.1"/>
    <property type="molecule type" value="Genomic_DNA"/>
</dbReference>
<feature type="compositionally biased region" description="Basic and acidic residues" evidence="2">
    <location>
        <begin position="512"/>
        <end position="526"/>
    </location>
</feature>
<feature type="compositionally biased region" description="Polar residues" evidence="2">
    <location>
        <begin position="248"/>
        <end position="264"/>
    </location>
</feature>
<feature type="compositionally biased region" description="Polar residues" evidence="2">
    <location>
        <begin position="319"/>
        <end position="342"/>
    </location>
</feature>
<feature type="region of interest" description="Disordered" evidence="2">
    <location>
        <begin position="831"/>
        <end position="851"/>
    </location>
</feature>
<dbReference type="GO" id="GO:0006869">
    <property type="term" value="P:lipid transport"/>
    <property type="evidence" value="ECO:0007669"/>
    <property type="project" value="InterPro"/>
</dbReference>
<feature type="compositionally biased region" description="Low complexity" evidence="2">
    <location>
        <begin position="343"/>
        <end position="355"/>
    </location>
</feature>
<dbReference type="Pfam" id="PF05461">
    <property type="entry name" value="ApoL"/>
    <property type="match status" value="1"/>
</dbReference>
<dbReference type="PANTHER" id="PTHR14096:SF64">
    <property type="match status" value="1"/>
</dbReference>
<evidence type="ECO:0000313" key="3">
    <source>
        <dbReference type="EMBL" id="KAK7910375.1"/>
    </source>
</evidence>
<feature type="compositionally biased region" description="Acidic residues" evidence="2">
    <location>
        <begin position="499"/>
        <end position="508"/>
    </location>
</feature>
<feature type="compositionally biased region" description="Basic residues" evidence="2">
    <location>
        <begin position="403"/>
        <end position="415"/>
    </location>
</feature>
<evidence type="ECO:0000313" key="4">
    <source>
        <dbReference type="Proteomes" id="UP001460270"/>
    </source>
</evidence>
<feature type="compositionally biased region" description="Low complexity" evidence="2">
    <location>
        <begin position="231"/>
        <end position="241"/>
    </location>
</feature>
<feature type="region of interest" description="Disordered" evidence="2">
    <location>
        <begin position="108"/>
        <end position="127"/>
    </location>
</feature>
<keyword evidence="4" id="KW-1185">Reference proteome</keyword>
<feature type="compositionally biased region" description="Basic and acidic residues" evidence="2">
    <location>
        <begin position="611"/>
        <end position="622"/>
    </location>
</feature>
<gene>
    <name evidence="3" type="ORF">WMY93_015059</name>
</gene>
<proteinExistence type="inferred from homology"/>
<feature type="compositionally biased region" description="Polar residues" evidence="2">
    <location>
        <begin position="147"/>
        <end position="167"/>
    </location>
</feature>
<dbReference type="Proteomes" id="UP001460270">
    <property type="component" value="Unassembled WGS sequence"/>
</dbReference>
<feature type="region of interest" description="Disordered" evidence="2">
    <location>
        <begin position="298"/>
        <end position="790"/>
    </location>
</feature>
<comment type="caution">
    <text evidence="3">The sequence shown here is derived from an EMBL/GenBank/DDBJ whole genome shotgun (WGS) entry which is preliminary data.</text>
</comment>
<dbReference type="PANTHER" id="PTHR14096">
    <property type="entry name" value="APOLIPOPROTEIN L"/>
    <property type="match status" value="1"/>
</dbReference>
<accession>A0AAW0P2Z4</accession>
<feature type="compositionally biased region" description="Basic and acidic residues" evidence="2">
    <location>
        <begin position="559"/>
        <end position="573"/>
    </location>
</feature>
<feature type="compositionally biased region" description="Basic and acidic residues" evidence="2">
    <location>
        <begin position="778"/>
        <end position="788"/>
    </location>
</feature>
<feature type="compositionally biased region" description="Pro residues" evidence="2">
    <location>
        <begin position="463"/>
        <end position="475"/>
    </location>
</feature>
<feature type="compositionally biased region" description="Low complexity" evidence="2">
    <location>
        <begin position="624"/>
        <end position="634"/>
    </location>
</feature>
<feature type="compositionally biased region" description="Basic and acidic residues" evidence="2">
    <location>
        <begin position="636"/>
        <end position="664"/>
    </location>
</feature>
<feature type="compositionally biased region" description="Polar residues" evidence="2">
    <location>
        <begin position="665"/>
        <end position="674"/>
    </location>
</feature>
<dbReference type="GO" id="GO:0008289">
    <property type="term" value="F:lipid binding"/>
    <property type="evidence" value="ECO:0007669"/>
    <property type="project" value="InterPro"/>
</dbReference>
<organism evidence="3 4">
    <name type="scientific">Mugilogobius chulae</name>
    <name type="common">yellowstripe goby</name>
    <dbReference type="NCBI Taxonomy" id="88201"/>
    <lineage>
        <taxon>Eukaryota</taxon>
        <taxon>Metazoa</taxon>
        <taxon>Chordata</taxon>
        <taxon>Craniata</taxon>
        <taxon>Vertebrata</taxon>
        <taxon>Euteleostomi</taxon>
        <taxon>Actinopterygii</taxon>
        <taxon>Neopterygii</taxon>
        <taxon>Teleostei</taxon>
        <taxon>Neoteleostei</taxon>
        <taxon>Acanthomorphata</taxon>
        <taxon>Gobiaria</taxon>
        <taxon>Gobiiformes</taxon>
        <taxon>Gobioidei</taxon>
        <taxon>Gobiidae</taxon>
        <taxon>Gobionellinae</taxon>
        <taxon>Mugilogobius</taxon>
    </lineage>
</organism>
<dbReference type="GO" id="GO:0016020">
    <property type="term" value="C:membrane"/>
    <property type="evidence" value="ECO:0007669"/>
    <property type="project" value="TreeGrafter"/>
</dbReference>
<feature type="compositionally biased region" description="Basic residues" evidence="2">
    <location>
        <begin position="548"/>
        <end position="558"/>
    </location>
</feature>
<feature type="compositionally biased region" description="Polar residues" evidence="2">
    <location>
        <begin position="196"/>
        <end position="208"/>
    </location>
</feature>
<dbReference type="GO" id="GO:0042157">
    <property type="term" value="P:lipoprotein metabolic process"/>
    <property type="evidence" value="ECO:0007669"/>
    <property type="project" value="InterPro"/>
</dbReference>
<feature type="compositionally biased region" description="Basic and acidic residues" evidence="2">
    <location>
        <begin position="715"/>
        <end position="725"/>
    </location>
</feature>